<dbReference type="Pfam" id="PF07092">
    <property type="entry name" value="TMEM106"/>
    <property type="match status" value="1"/>
</dbReference>
<dbReference type="PANTHER" id="PTHR28556">
    <property type="entry name" value="TRANSMEMBRANE PROTEIN 106B"/>
    <property type="match status" value="1"/>
</dbReference>
<dbReference type="PANTHER" id="PTHR28556:SF5">
    <property type="entry name" value="TRANSMEMBRANE PROTEIN 106C"/>
    <property type="match status" value="1"/>
</dbReference>
<keyword evidence="3 7" id="KW-0812">Transmembrane</keyword>
<dbReference type="SUPFAM" id="SSF50729">
    <property type="entry name" value="PH domain-like"/>
    <property type="match status" value="1"/>
</dbReference>
<keyword evidence="4 7" id="KW-1133">Transmembrane helix</keyword>
<evidence type="ECO:0000259" key="8">
    <source>
        <dbReference type="PROSITE" id="PS01179"/>
    </source>
</evidence>
<reference evidence="9" key="1">
    <citation type="submission" date="2023-06" db="EMBL/GenBank/DDBJ databases">
        <title>Male Hemibagrus guttatus genome.</title>
        <authorList>
            <person name="Bian C."/>
        </authorList>
    </citation>
    <scope>NUCLEOTIDE SEQUENCE</scope>
    <source>
        <strain evidence="9">Male_cb2023</strain>
        <tissue evidence="9">Muscle</tissue>
    </source>
</reference>
<keyword evidence="5 7" id="KW-0472">Membrane</keyword>
<dbReference type="InterPro" id="IPR006020">
    <property type="entry name" value="PTB/PI_dom"/>
</dbReference>
<evidence type="ECO:0000256" key="2">
    <source>
        <dbReference type="ARBA" id="ARBA00008111"/>
    </source>
</evidence>
<evidence type="ECO:0000313" key="9">
    <source>
        <dbReference type="EMBL" id="KAK3519477.1"/>
    </source>
</evidence>
<dbReference type="PROSITE" id="PS01179">
    <property type="entry name" value="PID"/>
    <property type="match status" value="1"/>
</dbReference>
<dbReference type="Proteomes" id="UP001274896">
    <property type="component" value="Unassembled WGS sequence"/>
</dbReference>
<evidence type="ECO:0000256" key="1">
    <source>
        <dbReference type="ARBA" id="ARBA00004308"/>
    </source>
</evidence>
<feature type="transmembrane region" description="Helical" evidence="7">
    <location>
        <begin position="278"/>
        <end position="298"/>
    </location>
</feature>
<evidence type="ECO:0000256" key="6">
    <source>
        <dbReference type="SAM" id="MobiDB-lite"/>
    </source>
</evidence>
<evidence type="ECO:0000256" key="7">
    <source>
        <dbReference type="SAM" id="Phobius"/>
    </source>
</evidence>
<evidence type="ECO:0000313" key="10">
    <source>
        <dbReference type="Proteomes" id="UP001274896"/>
    </source>
</evidence>
<evidence type="ECO:0000256" key="3">
    <source>
        <dbReference type="ARBA" id="ARBA00022692"/>
    </source>
</evidence>
<feature type="domain" description="PID" evidence="8">
    <location>
        <begin position="35"/>
        <end position="157"/>
    </location>
</feature>
<dbReference type="Gene3D" id="2.30.29.30">
    <property type="entry name" value="Pleckstrin-homology domain (PH domain)/Phosphotyrosine-binding domain (PTB)"/>
    <property type="match status" value="1"/>
</dbReference>
<dbReference type="Pfam" id="PF21002">
    <property type="entry name" value="TMEM106_N"/>
    <property type="match status" value="1"/>
</dbReference>
<keyword evidence="10" id="KW-1185">Reference proteome</keyword>
<evidence type="ECO:0000256" key="4">
    <source>
        <dbReference type="ARBA" id="ARBA00022989"/>
    </source>
</evidence>
<comment type="subcellular location">
    <subcellularLocation>
        <location evidence="1">Endomembrane system</location>
    </subcellularLocation>
</comment>
<comment type="caution">
    <text evidence="9">The sequence shown here is derived from an EMBL/GenBank/DDBJ whole genome shotgun (WGS) entry which is preliminary data.</text>
</comment>
<dbReference type="EMBL" id="JAUCMX010000017">
    <property type="protein sequence ID" value="KAK3519477.1"/>
    <property type="molecule type" value="Genomic_DNA"/>
</dbReference>
<evidence type="ECO:0000256" key="5">
    <source>
        <dbReference type="ARBA" id="ARBA00023136"/>
    </source>
</evidence>
<sequence length="467" mass="51886">MGGARAGANKKRSCFSPLCWTARAAMSDTENDSEISFSVKFLGRLEVVRPAGMEILMEAAAALQVLTILTLTEKKKKNKVHLFLSRSSIDILEHKTKFMLYSCNLSSVSFCAVHQFQSKLFGFMAKHPALDSHHCYIFQSTKFSHLLVSVIGDAFQVSRRSDSVKGSRDLVVEALRHKTDSSEEDNSETERPTSHVGGVRRMGSAEGPVERVDDDSLDGLDRQEDIARFPYVEFTGRDSITCPTCQGSGRIPSDQVNELVALIPYSDQRLQPQRTKQYVGLSVIVCLFVCSLVTFFMFPRPVLVEDGGIRSVIIHFDHDTSRVLINMTSALKFNNGNFFTVLVDSVSSQVLYMKTVIGTQQLDNIISIQPLSQKQMNFTVSVEISGSLSYVYAFCTMASIKVHNIVVFTQTSVKTSYMVRSAQNTLEAYRYIDCGANSTVHHPPDRHGSVLPHSGWSALYTDTGSTH</sequence>
<organism evidence="9 10">
    <name type="scientific">Hemibagrus guttatus</name>
    <dbReference type="NCBI Taxonomy" id="175788"/>
    <lineage>
        <taxon>Eukaryota</taxon>
        <taxon>Metazoa</taxon>
        <taxon>Chordata</taxon>
        <taxon>Craniata</taxon>
        <taxon>Vertebrata</taxon>
        <taxon>Euteleostomi</taxon>
        <taxon>Actinopterygii</taxon>
        <taxon>Neopterygii</taxon>
        <taxon>Teleostei</taxon>
        <taxon>Ostariophysi</taxon>
        <taxon>Siluriformes</taxon>
        <taxon>Bagridae</taxon>
        <taxon>Hemibagrus</taxon>
    </lineage>
</organism>
<protein>
    <recommendedName>
        <fullName evidence="8">PID domain-containing protein</fullName>
    </recommendedName>
</protein>
<dbReference type="SMART" id="SM00462">
    <property type="entry name" value="PTB"/>
    <property type="match status" value="1"/>
</dbReference>
<accession>A0AAE0UVR2</accession>
<dbReference type="InterPro" id="IPR009790">
    <property type="entry name" value="TMEM106"/>
</dbReference>
<dbReference type="Pfam" id="PF00640">
    <property type="entry name" value="PID"/>
    <property type="match status" value="1"/>
</dbReference>
<dbReference type="GO" id="GO:0012505">
    <property type="term" value="C:endomembrane system"/>
    <property type="evidence" value="ECO:0007669"/>
    <property type="project" value="UniProtKB-SubCell"/>
</dbReference>
<dbReference type="InterPro" id="IPR048509">
    <property type="entry name" value="TMEM106_C"/>
</dbReference>
<comment type="similarity">
    <text evidence="2">Belongs to the TMEM106 family.</text>
</comment>
<gene>
    <name evidence="9" type="ORF">QTP70_031481</name>
</gene>
<proteinExistence type="inferred from homology"/>
<dbReference type="AlphaFoldDB" id="A0AAE0UVR2"/>
<feature type="region of interest" description="Disordered" evidence="6">
    <location>
        <begin position="176"/>
        <end position="217"/>
    </location>
</feature>
<name>A0AAE0UVR2_9TELE</name>
<dbReference type="InterPro" id="IPR011993">
    <property type="entry name" value="PH-like_dom_sf"/>
</dbReference>
<dbReference type="InterPro" id="IPR048511">
    <property type="entry name" value="TMEM106_N"/>
</dbReference>